<name>A0A7M2RGP5_9FIRM</name>
<dbReference type="KEGG" id="bliq:INP51_14880"/>
<dbReference type="AlphaFoldDB" id="A0A7M2RGP5"/>
<evidence type="ECO:0000313" key="1">
    <source>
        <dbReference type="EMBL" id="QOV19211.1"/>
    </source>
</evidence>
<protein>
    <submittedName>
        <fullName evidence="1">Type II toxin-antitoxin system RelE/ParE family toxin</fullName>
    </submittedName>
</protein>
<sequence length="64" mass="7496">MESMISSFADMPKRMSLVDEEPWHTKGIRKAVVKNFLIYFWVDDANKKVQVFNIVFAQAVENNM</sequence>
<dbReference type="Proteomes" id="UP000593601">
    <property type="component" value="Chromosome"/>
</dbReference>
<accession>A0A7M2RGP5</accession>
<keyword evidence="2" id="KW-1185">Reference proteome</keyword>
<proteinExistence type="predicted"/>
<organism evidence="1 2">
    <name type="scientific">Blautia liquoris</name>
    <dbReference type="NCBI Taxonomy" id="2779518"/>
    <lineage>
        <taxon>Bacteria</taxon>
        <taxon>Bacillati</taxon>
        <taxon>Bacillota</taxon>
        <taxon>Clostridia</taxon>
        <taxon>Lachnospirales</taxon>
        <taxon>Lachnospiraceae</taxon>
        <taxon>Blautia</taxon>
    </lineage>
</organism>
<dbReference type="EMBL" id="CP063304">
    <property type="protein sequence ID" value="QOV19211.1"/>
    <property type="molecule type" value="Genomic_DNA"/>
</dbReference>
<reference evidence="1 2" key="1">
    <citation type="submission" date="2020-10" db="EMBL/GenBank/DDBJ databases">
        <title>Blautia liquoris sp.nov., isolated from the mud in a fermentation cellar used for the production of Chinese strong-flavoured liquor.</title>
        <authorList>
            <person name="Lu L."/>
        </authorList>
    </citation>
    <scope>NUCLEOTIDE SEQUENCE [LARGE SCALE GENOMIC DNA]</scope>
    <source>
        <strain evidence="1 2">LZLJ-3</strain>
    </source>
</reference>
<gene>
    <name evidence="1" type="ORF">INP51_14880</name>
</gene>
<evidence type="ECO:0000313" key="2">
    <source>
        <dbReference type="Proteomes" id="UP000593601"/>
    </source>
</evidence>